<evidence type="ECO:0000256" key="8">
    <source>
        <dbReference type="RuleBase" id="RU363032"/>
    </source>
</evidence>
<dbReference type="Proteomes" id="UP000232163">
    <property type="component" value="Unassembled WGS sequence"/>
</dbReference>
<dbReference type="PANTHER" id="PTHR42929:SF5">
    <property type="entry name" value="ABC TRANSPORTER PERMEASE PROTEIN"/>
    <property type="match status" value="1"/>
</dbReference>
<evidence type="ECO:0000256" key="1">
    <source>
        <dbReference type="ARBA" id="ARBA00004651"/>
    </source>
</evidence>
<evidence type="ECO:0000313" key="10">
    <source>
        <dbReference type="EMBL" id="PIO46219.1"/>
    </source>
</evidence>
<dbReference type="GO" id="GO:0005886">
    <property type="term" value="C:plasma membrane"/>
    <property type="evidence" value="ECO:0007669"/>
    <property type="project" value="UniProtKB-SubCell"/>
</dbReference>
<name>A0A2N9W3A1_9HYPH</name>
<evidence type="ECO:0000256" key="4">
    <source>
        <dbReference type="ARBA" id="ARBA00022475"/>
    </source>
</evidence>
<keyword evidence="11" id="KW-1185">Reference proteome</keyword>
<evidence type="ECO:0000256" key="7">
    <source>
        <dbReference type="ARBA" id="ARBA00023136"/>
    </source>
</evidence>
<feature type="domain" description="ABC transmembrane type-1" evidence="9">
    <location>
        <begin position="82"/>
        <end position="288"/>
    </location>
</feature>
<feature type="transmembrane region" description="Helical" evidence="8">
    <location>
        <begin position="88"/>
        <end position="108"/>
    </location>
</feature>
<dbReference type="InterPro" id="IPR000515">
    <property type="entry name" value="MetI-like"/>
</dbReference>
<evidence type="ECO:0000256" key="5">
    <source>
        <dbReference type="ARBA" id="ARBA00022692"/>
    </source>
</evidence>
<feature type="transmembrane region" description="Helical" evidence="8">
    <location>
        <begin position="169"/>
        <end position="190"/>
    </location>
</feature>
<evidence type="ECO:0000256" key="6">
    <source>
        <dbReference type="ARBA" id="ARBA00022989"/>
    </source>
</evidence>
<dbReference type="GO" id="GO:0055085">
    <property type="term" value="P:transmembrane transport"/>
    <property type="evidence" value="ECO:0007669"/>
    <property type="project" value="InterPro"/>
</dbReference>
<protein>
    <submittedName>
        <fullName evidence="10">ABC transporter permease</fullName>
    </submittedName>
</protein>
<feature type="transmembrane region" description="Helical" evidence="8">
    <location>
        <begin position="267"/>
        <end position="288"/>
    </location>
</feature>
<proteinExistence type="inferred from homology"/>
<dbReference type="PROSITE" id="PS50928">
    <property type="entry name" value="ABC_TM1"/>
    <property type="match status" value="1"/>
</dbReference>
<dbReference type="CDD" id="cd06261">
    <property type="entry name" value="TM_PBP2"/>
    <property type="match status" value="1"/>
</dbReference>
<dbReference type="AlphaFoldDB" id="A0A2N9W3A1"/>
<sequence length="302" mass="32796">MAMAKISRPAVKNRSATHRVSQSAGHYSPAMALALLSPLLVLLLLGFILPIAYLVRLSLFSPHLDFSSYRRLFEEPLYFEVMLRTAKVALAVMTASLLLGYPIAYVMARTKGRLASAVTACVLIALWSPVLVRSYAFIVLLQRNGVINRLVKETGITETGFRLLHTEGAVMLAMTHVLMPFMILPIFAALRSIPLDYVQAARNLGAGPVTAFLRMTFPLSLPGVFAGCVMCFILALGFYVTPALIGGPGTLMAATLIGQQVTVLLDWPFAAALATILLLLTLVLVLVFRRAFATNRGFQGVN</sequence>
<evidence type="ECO:0000256" key="3">
    <source>
        <dbReference type="ARBA" id="ARBA00022448"/>
    </source>
</evidence>
<evidence type="ECO:0000256" key="2">
    <source>
        <dbReference type="ARBA" id="ARBA00007069"/>
    </source>
</evidence>
<reference evidence="10 11" key="1">
    <citation type="journal article" date="2017" name="Int J Environ Stud">
        <title>Does the Miocene-Pliocene relict legume Oxytropis triphylla form nitrogen-fixing nodules with a combination of bacterial strains?</title>
        <authorList>
            <person name="Safronova V."/>
            <person name="Belimov A."/>
            <person name="Sazanova A."/>
            <person name="Kuznetsova I."/>
            <person name="Popova J."/>
            <person name="Andronov E."/>
            <person name="Verkhozina A."/>
            <person name="Tikhonovich I."/>
        </authorList>
    </citation>
    <scope>NUCLEOTIDE SEQUENCE [LARGE SCALE GENOMIC DNA]</scope>
    <source>
        <strain evidence="10 11">Tri-38</strain>
    </source>
</reference>
<dbReference type="KEGG" id="pht:BLM14_22080"/>
<keyword evidence="7 8" id="KW-0472">Membrane</keyword>
<feature type="transmembrane region" description="Helical" evidence="8">
    <location>
        <begin position="224"/>
        <end position="247"/>
    </location>
</feature>
<gene>
    <name evidence="10" type="ORF">B5P45_03695</name>
</gene>
<accession>A0A2N9W3A1</accession>
<dbReference type="InterPro" id="IPR035906">
    <property type="entry name" value="MetI-like_sf"/>
</dbReference>
<dbReference type="Pfam" id="PF00528">
    <property type="entry name" value="BPD_transp_1"/>
    <property type="match status" value="1"/>
</dbReference>
<dbReference type="Gene3D" id="1.10.3720.10">
    <property type="entry name" value="MetI-like"/>
    <property type="match status" value="1"/>
</dbReference>
<dbReference type="EMBL" id="MZMT01000005">
    <property type="protein sequence ID" value="PIO46219.1"/>
    <property type="molecule type" value="Genomic_DNA"/>
</dbReference>
<feature type="transmembrane region" description="Helical" evidence="8">
    <location>
        <begin position="120"/>
        <end position="141"/>
    </location>
</feature>
<keyword evidence="3 8" id="KW-0813">Transport</keyword>
<dbReference type="PANTHER" id="PTHR42929">
    <property type="entry name" value="INNER MEMBRANE ABC TRANSPORTER PERMEASE PROTEIN YDCU-RELATED-RELATED"/>
    <property type="match status" value="1"/>
</dbReference>
<keyword evidence="6 8" id="KW-1133">Transmembrane helix</keyword>
<keyword evidence="5 8" id="KW-0812">Transmembrane</keyword>
<keyword evidence="4" id="KW-1003">Cell membrane</keyword>
<comment type="subcellular location">
    <subcellularLocation>
        <location evidence="1 8">Cell membrane</location>
        <topology evidence="1 8">Multi-pass membrane protein</topology>
    </subcellularLocation>
</comment>
<comment type="similarity">
    <text evidence="2">Belongs to the binding-protein-dependent transport system permease family. CysTW subfamily.</text>
</comment>
<dbReference type="OrthoDB" id="9807047at2"/>
<organism evidence="10 11">
    <name type="scientific">Phyllobacterium zundukense</name>
    <dbReference type="NCBI Taxonomy" id="1867719"/>
    <lineage>
        <taxon>Bacteria</taxon>
        <taxon>Pseudomonadati</taxon>
        <taxon>Pseudomonadota</taxon>
        <taxon>Alphaproteobacteria</taxon>
        <taxon>Hyphomicrobiales</taxon>
        <taxon>Phyllobacteriaceae</taxon>
        <taxon>Phyllobacterium</taxon>
    </lineage>
</organism>
<evidence type="ECO:0000259" key="9">
    <source>
        <dbReference type="PROSITE" id="PS50928"/>
    </source>
</evidence>
<dbReference type="SUPFAM" id="SSF161098">
    <property type="entry name" value="MetI-like"/>
    <property type="match status" value="1"/>
</dbReference>
<evidence type="ECO:0000313" key="11">
    <source>
        <dbReference type="Proteomes" id="UP000232163"/>
    </source>
</evidence>
<comment type="caution">
    <text evidence="10">The sequence shown here is derived from an EMBL/GenBank/DDBJ whole genome shotgun (WGS) entry which is preliminary data.</text>
</comment>
<feature type="transmembrane region" description="Helical" evidence="8">
    <location>
        <begin position="32"/>
        <end position="55"/>
    </location>
</feature>
<dbReference type="RefSeq" id="WP_100002067.1">
    <property type="nucleotide sequence ID" value="NZ_CP017941.1"/>
</dbReference>